<dbReference type="PROSITE" id="PS51891">
    <property type="entry name" value="CENP_V_GFA"/>
    <property type="match status" value="1"/>
</dbReference>
<keyword evidence="4" id="KW-0456">Lyase</keyword>
<evidence type="ECO:0000256" key="2">
    <source>
        <dbReference type="ARBA" id="ARBA00022723"/>
    </source>
</evidence>
<dbReference type="InterPro" id="IPR011057">
    <property type="entry name" value="Mss4-like_sf"/>
</dbReference>
<reference evidence="6 7" key="1">
    <citation type="journal article" date="2018" name="Evol. Lett.">
        <title>Horizontal gene cluster transfer increased hallucinogenic mushroom diversity.</title>
        <authorList>
            <person name="Reynolds H.T."/>
            <person name="Vijayakumar V."/>
            <person name="Gluck-Thaler E."/>
            <person name="Korotkin H.B."/>
            <person name="Matheny P.B."/>
            <person name="Slot J.C."/>
        </authorList>
    </citation>
    <scope>NUCLEOTIDE SEQUENCE [LARGE SCALE GENOMIC DNA]</scope>
    <source>
        <strain evidence="6 7">SRW20</strain>
    </source>
</reference>
<dbReference type="PANTHER" id="PTHR33337:SF40">
    <property type="entry name" value="CENP-V_GFA DOMAIN-CONTAINING PROTEIN-RELATED"/>
    <property type="match status" value="1"/>
</dbReference>
<dbReference type="OrthoDB" id="5422068at2759"/>
<dbReference type="EMBL" id="NHYE01000957">
    <property type="protein sequence ID" value="PPR01227.1"/>
    <property type="molecule type" value="Genomic_DNA"/>
</dbReference>
<keyword evidence="3" id="KW-0862">Zinc</keyword>
<dbReference type="Proteomes" id="UP000284706">
    <property type="component" value="Unassembled WGS sequence"/>
</dbReference>
<dbReference type="SUPFAM" id="SSF51316">
    <property type="entry name" value="Mss4-like"/>
    <property type="match status" value="2"/>
</dbReference>
<evidence type="ECO:0000313" key="6">
    <source>
        <dbReference type="EMBL" id="PPR01227.1"/>
    </source>
</evidence>
<name>A0A409YE05_9AGAR</name>
<dbReference type="PANTHER" id="PTHR33337">
    <property type="entry name" value="GFA DOMAIN-CONTAINING PROTEIN"/>
    <property type="match status" value="1"/>
</dbReference>
<dbReference type="GO" id="GO:0016846">
    <property type="term" value="F:carbon-sulfur lyase activity"/>
    <property type="evidence" value="ECO:0007669"/>
    <property type="project" value="InterPro"/>
</dbReference>
<gene>
    <name evidence="6" type="ORF">CVT26_015303</name>
</gene>
<dbReference type="AlphaFoldDB" id="A0A409YE05"/>
<evidence type="ECO:0000259" key="5">
    <source>
        <dbReference type="PROSITE" id="PS51891"/>
    </source>
</evidence>
<comment type="similarity">
    <text evidence="1">Belongs to the Gfa family.</text>
</comment>
<evidence type="ECO:0000256" key="4">
    <source>
        <dbReference type="ARBA" id="ARBA00023239"/>
    </source>
</evidence>
<accession>A0A409YE05</accession>
<keyword evidence="2" id="KW-0479">Metal-binding</keyword>
<dbReference type="InParanoid" id="A0A409YE05"/>
<feature type="domain" description="CENP-V/GFA" evidence="5">
    <location>
        <begin position="6"/>
        <end position="131"/>
    </location>
</feature>
<protein>
    <recommendedName>
        <fullName evidence="5">CENP-V/GFA domain-containing protein</fullName>
    </recommendedName>
</protein>
<dbReference type="Gene3D" id="3.90.1590.10">
    <property type="entry name" value="glutathione-dependent formaldehyde- activating enzyme (gfa)"/>
    <property type="match status" value="2"/>
</dbReference>
<proteinExistence type="inferred from homology"/>
<dbReference type="InterPro" id="IPR006913">
    <property type="entry name" value="CENP-V/GFA"/>
</dbReference>
<evidence type="ECO:0000256" key="3">
    <source>
        <dbReference type="ARBA" id="ARBA00022833"/>
    </source>
</evidence>
<evidence type="ECO:0000256" key="1">
    <source>
        <dbReference type="ARBA" id="ARBA00005495"/>
    </source>
</evidence>
<dbReference type="Pfam" id="PF04828">
    <property type="entry name" value="GFA"/>
    <property type="match status" value="1"/>
</dbReference>
<keyword evidence="7" id="KW-1185">Reference proteome</keyword>
<evidence type="ECO:0000313" key="7">
    <source>
        <dbReference type="Proteomes" id="UP000284706"/>
    </source>
</evidence>
<dbReference type="GO" id="GO:0046872">
    <property type="term" value="F:metal ion binding"/>
    <property type="evidence" value="ECO:0007669"/>
    <property type="project" value="UniProtKB-KW"/>
</dbReference>
<sequence>MPSTLVKAVCKCGLNTFQVVFDTTKIPRETSMCHCNSCRHLTGQLAYQCAMLEGAPLTVESTLESQKPADLSNLKAYKTSNESILTRYFCKTCGAHIIGSARIGSADYWAVSTGALERVEGIVKAGSHLWVGDTLDGGLADHLRVFDGVEVTRHAAGSGSPTLDAGWKAESIAKGTQSGTKDYLAAYCHCKAVSLHLTRVDEELTKNPANWWAVAKNADDPTSLPKFMSGHCLCNSCRLSSGTTINSWVILPAVNVLNAQTGQPVTYAPGSSGRIPGLQRYESSPQAFREACGTCGATVFLWYTDPKRGHLPPAVNGEPVVVCLSAGLLDQEDGGARVEGWCHWHDEVIHPEDAIDKAILEALKKGIKSSAASTKAE</sequence>
<comment type="caution">
    <text evidence="6">The sequence shown here is derived from an EMBL/GenBank/DDBJ whole genome shotgun (WGS) entry which is preliminary data.</text>
</comment>
<organism evidence="6 7">
    <name type="scientific">Gymnopilus dilepis</name>
    <dbReference type="NCBI Taxonomy" id="231916"/>
    <lineage>
        <taxon>Eukaryota</taxon>
        <taxon>Fungi</taxon>
        <taxon>Dikarya</taxon>
        <taxon>Basidiomycota</taxon>
        <taxon>Agaricomycotina</taxon>
        <taxon>Agaricomycetes</taxon>
        <taxon>Agaricomycetidae</taxon>
        <taxon>Agaricales</taxon>
        <taxon>Agaricineae</taxon>
        <taxon>Hymenogastraceae</taxon>
        <taxon>Gymnopilus</taxon>
    </lineage>
</organism>